<dbReference type="SUPFAM" id="SSF50978">
    <property type="entry name" value="WD40 repeat-like"/>
    <property type="match status" value="1"/>
</dbReference>
<name>A0A8E0VP19_9TREM</name>
<protein>
    <submittedName>
        <fullName evidence="1">Uncharacterized protein</fullName>
    </submittedName>
</protein>
<comment type="caution">
    <text evidence="1">The sequence shown here is derived from an EMBL/GenBank/DDBJ whole genome shotgun (WGS) entry which is preliminary data.</text>
</comment>
<sequence length="248" mass="27041">VTEEKQAEFADYTDQTDRVLCVSQTWSNNELLFLGCRYGQLLLVDPISGVIRILLNPLSHQAYSIASESMDSRFDGSTSVTMHHQMGLGNFSCESLTVPFGCFTHLIFTKHGIFCAGKDGILRLITFTTNKQAKAPLENGNVQTSLISPMLQRLQFNSCHKVFTFSNPFGPNDSISPLGITGLAISASYGRLAISSLTGQFAILDLIGDDLNKEQSLTATQKFLTSGDSFVGLGLLGPEKKHYVAVSF</sequence>
<proteinExistence type="predicted"/>
<evidence type="ECO:0000313" key="1">
    <source>
        <dbReference type="EMBL" id="KAA0196464.1"/>
    </source>
</evidence>
<dbReference type="EMBL" id="LUCM01003006">
    <property type="protein sequence ID" value="KAA0196464.1"/>
    <property type="molecule type" value="Genomic_DNA"/>
</dbReference>
<organism evidence="1 2">
    <name type="scientific">Fasciolopsis buskii</name>
    <dbReference type="NCBI Taxonomy" id="27845"/>
    <lineage>
        <taxon>Eukaryota</taxon>
        <taxon>Metazoa</taxon>
        <taxon>Spiralia</taxon>
        <taxon>Lophotrochozoa</taxon>
        <taxon>Platyhelminthes</taxon>
        <taxon>Trematoda</taxon>
        <taxon>Digenea</taxon>
        <taxon>Plagiorchiida</taxon>
        <taxon>Echinostomata</taxon>
        <taxon>Echinostomatoidea</taxon>
        <taxon>Fasciolidae</taxon>
        <taxon>Fasciolopsis</taxon>
    </lineage>
</organism>
<dbReference type="AlphaFoldDB" id="A0A8E0VP19"/>
<dbReference type="InterPro" id="IPR036322">
    <property type="entry name" value="WD40_repeat_dom_sf"/>
</dbReference>
<evidence type="ECO:0000313" key="2">
    <source>
        <dbReference type="Proteomes" id="UP000728185"/>
    </source>
</evidence>
<gene>
    <name evidence="1" type="ORF">FBUS_01842</name>
</gene>
<keyword evidence="2" id="KW-1185">Reference proteome</keyword>
<reference evidence="1" key="1">
    <citation type="submission" date="2019-05" db="EMBL/GenBank/DDBJ databases">
        <title>Annotation for the trematode Fasciolopsis buski.</title>
        <authorList>
            <person name="Choi Y.-J."/>
        </authorList>
    </citation>
    <scope>NUCLEOTIDE SEQUENCE</scope>
    <source>
        <strain evidence="1">HT</strain>
        <tissue evidence="1">Whole worm</tissue>
    </source>
</reference>
<accession>A0A8E0VP19</accession>
<dbReference type="Proteomes" id="UP000728185">
    <property type="component" value="Unassembled WGS sequence"/>
</dbReference>
<feature type="non-terminal residue" evidence="1">
    <location>
        <position position="248"/>
    </location>
</feature>
<dbReference type="OrthoDB" id="6248742at2759"/>